<dbReference type="InterPro" id="IPR039519">
    <property type="entry name" value="YokE-like_PH"/>
</dbReference>
<dbReference type="EMBL" id="CP005290">
    <property type="protein sequence ID" value="AGK61516.1"/>
    <property type="molecule type" value="Genomic_DNA"/>
</dbReference>
<dbReference type="OrthoDB" id="101685at2157"/>
<keyword evidence="4" id="KW-1185">Reference proteome</keyword>
<evidence type="ECO:0000259" key="1">
    <source>
        <dbReference type="Pfam" id="PF09851"/>
    </source>
</evidence>
<dbReference type="KEGG" id="ast:Asulf_01538"/>
<dbReference type="InterPro" id="IPR018649">
    <property type="entry name" value="SHOCT"/>
</dbReference>
<proteinExistence type="predicted"/>
<dbReference type="STRING" id="387631.Asulf_01538"/>
<dbReference type="GeneID" id="15393173"/>
<evidence type="ECO:0008006" key="5">
    <source>
        <dbReference type="Google" id="ProtNLM"/>
    </source>
</evidence>
<dbReference type="Pfam" id="PF14470">
    <property type="entry name" value="bPH_3"/>
    <property type="match status" value="1"/>
</dbReference>
<dbReference type="Proteomes" id="UP000013307">
    <property type="component" value="Chromosome"/>
</dbReference>
<evidence type="ECO:0000313" key="3">
    <source>
        <dbReference type="EMBL" id="AGK61516.1"/>
    </source>
</evidence>
<evidence type="ECO:0000259" key="2">
    <source>
        <dbReference type="Pfam" id="PF14470"/>
    </source>
</evidence>
<feature type="domain" description="SHOCT" evidence="1">
    <location>
        <begin position="159"/>
        <end position="186"/>
    </location>
</feature>
<dbReference type="eggNOG" id="arCOG06115">
    <property type="taxonomic scope" value="Archaea"/>
</dbReference>
<organism evidence="3 4">
    <name type="scientific">Archaeoglobus sulfaticallidus PM70-1</name>
    <dbReference type="NCBI Taxonomy" id="387631"/>
    <lineage>
        <taxon>Archaea</taxon>
        <taxon>Methanobacteriati</taxon>
        <taxon>Methanobacteriota</taxon>
        <taxon>Archaeoglobi</taxon>
        <taxon>Archaeoglobales</taxon>
        <taxon>Archaeoglobaceae</taxon>
        <taxon>Archaeoglobus</taxon>
    </lineage>
</organism>
<sequence>MIDLPEQVSENLYPGEKIVYSVKKLKSLEKPMYLIVTDRRVIYFDQKLLGRYDLVDFPYEKLELVSYTKGKIGAEFSLVREDGKKVIIPWMEKDESQQAIIAIRDALNAVSVEQISIDKKKGLMKESWTLKKPKEVITRTLPMTQVIETKKEVKEDPIEKLKKLKELYDMGLLTEEEYETKRKELLEKL</sequence>
<evidence type="ECO:0000313" key="4">
    <source>
        <dbReference type="Proteomes" id="UP000013307"/>
    </source>
</evidence>
<accession>N0BLV2</accession>
<dbReference type="RefSeq" id="WP_015591114.1">
    <property type="nucleotide sequence ID" value="NC_021169.1"/>
</dbReference>
<dbReference type="AlphaFoldDB" id="N0BLV2"/>
<feature type="domain" description="YokE-like PH" evidence="2">
    <location>
        <begin position="12"/>
        <end position="104"/>
    </location>
</feature>
<reference evidence="3 4" key="1">
    <citation type="journal article" date="2013" name="Genome Announc.">
        <title>Complete Genome Sequence of the Thermophilic and Facultatively Chemolithoautotrophic Sulfate Reducer Archaeoglobus sulfaticallidus Strain PM70-1T.</title>
        <authorList>
            <person name="Stokke R."/>
            <person name="Hocking W.P."/>
            <person name="Steinsbu B.O."/>
            <person name="Steen I.H."/>
        </authorList>
    </citation>
    <scope>NUCLEOTIDE SEQUENCE [LARGE SCALE GENOMIC DNA]</scope>
    <source>
        <strain evidence="3">PM70-1</strain>
    </source>
</reference>
<gene>
    <name evidence="3" type="ORF">Asulf_01538</name>
</gene>
<dbReference type="HOGENOM" id="CLU_1444603_0_0_2"/>
<name>N0BLV2_9EURY</name>
<protein>
    <recommendedName>
        <fullName evidence="5">YokE-like PH domain-containing protein</fullName>
    </recommendedName>
</protein>
<dbReference type="Pfam" id="PF09851">
    <property type="entry name" value="SHOCT"/>
    <property type="match status" value="1"/>
</dbReference>